<feature type="region of interest" description="Disordered" evidence="1">
    <location>
        <begin position="76"/>
        <end position="98"/>
    </location>
</feature>
<name>A0A7T6Z6D3_9BACI</name>
<dbReference type="KEGG" id="scia:HUG15_20320"/>
<keyword evidence="3" id="KW-1185">Reference proteome</keyword>
<dbReference type="AlphaFoldDB" id="A0A7T6Z6D3"/>
<protein>
    <submittedName>
        <fullName evidence="2">Uncharacterized protein</fullName>
    </submittedName>
</protein>
<reference evidence="2 3" key="1">
    <citation type="submission" date="2020-06" db="EMBL/GenBank/DDBJ databases">
        <title>Genomic analysis of Salicibibacter sp. NKC5-3.</title>
        <authorList>
            <person name="Oh Y.J."/>
        </authorList>
    </citation>
    <scope>NUCLEOTIDE SEQUENCE [LARGE SCALE GENOMIC DNA]</scope>
    <source>
        <strain evidence="2 3">NKC5-3</strain>
    </source>
</reference>
<dbReference type="RefSeq" id="WP_200125277.1">
    <property type="nucleotide sequence ID" value="NZ_CP054705.1"/>
</dbReference>
<evidence type="ECO:0000313" key="3">
    <source>
        <dbReference type="Proteomes" id="UP000595823"/>
    </source>
</evidence>
<gene>
    <name evidence="2" type="ORF">HUG15_20320</name>
</gene>
<organism evidence="2 3">
    <name type="scientific">Salicibibacter cibarius</name>
    <dbReference type="NCBI Taxonomy" id="2743000"/>
    <lineage>
        <taxon>Bacteria</taxon>
        <taxon>Bacillati</taxon>
        <taxon>Bacillota</taxon>
        <taxon>Bacilli</taxon>
        <taxon>Bacillales</taxon>
        <taxon>Bacillaceae</taxon>
        <taxon>Salicibibacter</taxon>
    </lineage>
</organism>
<dbReference type="EMBL" id="CP054705">
    <property type="protein sequence ID" value="QQK77695.1"/>
    <property type="molecule type" value="Genomic_DNA"/>
</dbReference>
<proteinExistence type="predicted"/>
<accession>A0A7T6Z6D3</accession>
<sequence length="98" mass="11173">MSTKHKLNIEYIIQDLEELLNKTDEHRSDDLSAIKRTIDLLNRGAVMRIGGKSVVILSDDEIEIEQSNTKDSTVFMEDHGEGEEGNTFPRDRLLTTLK</sequence>
<feature type="compositionally biased region" description="Basic and acidic residues" evidence="1">
    <location>
        <begin position="89"/>
        <end position="98"/>
    </location>
</feature>
<dbReference type="Proteomes" id="UP000595823">
    <property type="component" value="Chromosome"/>
</dbReference>
<evidence type="ECO:0000313" key="2">
    <source>
        <dbReference type="EMBL" id="QQK77695.1"/>
    </source>
</evidence>
<evidence type="ECO:0000256" key="1">
    <source>
        <dbReference type="SAM" id="MobiDB-lite"/>
    </source>
</evidence>